<dbReference type="SUPFAM" id="SSF53098">
    <property type="entry name" value="Ribonuclease H-like"/>
    <property type="match status" value="1"/>
</dbReference>
<feature type="domain" description="Exonuclease" evidence="7">
    <location>
        <begin position="187"/>
        <end position="346"/>
    </location>
</feature>
<dbReference type="SMART" id="SM00479">
    <property type="entry name" value="EXOIII"/>
    <property type="match status" value="1"/>
</dbReference>
<evidence type="ECO:0000256" key="4">
    <source>
        <dbReference type="ARBA" id="ARBA00022801"/>
    </source>
</evidence>
<dbReference type="Gene3D" id="3.30.420.10">
    <property type="entry name" value="Ribonuclease H-like superfamily/Ribonuclease H"/>
    <property type="match status" value="1"/>
</dbReference>
<dbReference type="AlphaFoldDB" id="A0A196SM70"/>
<dbReference type="GO" id="GO:0010629">
    <property type="term" value="P:negative regulation of gene expression"/>
    <property type="evidence" value="ECO:0007669"/>
    <property type="project" value="UniProtKB-ARBA"/>
</dbReference>
<proteinExistence type="inferred from homology"/>
<reference evidence="8 9" key="1">
    <citation type="submission" date="2016-05" db="EMBL/GenBank/DDBJ databases">
        <title>Nuclear genome of Blastocystis sp. subtype 1 NandII.</title>
        <authorList>
            <person name="Gentekaki E."/>
            <person name="Curtis B."/>
            <person name="Stairs C."/>
            <person name="Eme L."/>
            <person name="Herman E."/>
            <person name="Klimes V."/>
            <person name="Arias M.C."/>
            <person name="Elias M."/>
            <person name="Hilliou F."/>
            <person name="Klute M."/>
            <person name="Malik S.-B."/>
            <person name="Pightling A."/>
            <person name="Rachubinski R."/>
            <person name="Salas D."/>
            <person name="Schlacht A."/>
            <person name="Suga H."/>
            <person name="Archibald J."/>
            <person name="Ball S.G."/>
            <person name="Clark G."/>
            <person name="Dacks J."/>
            <person name="Van Der Giezen M."/>
            <person name="Tsaousis A."/>
            <person name="Roger A."/>
        </authorList>
    </citation>
    <scope>NUCLEOTIDE SEQUENCE [LARGE SCALE GENOMIC DNA]</scope>
    <source>
        <strain evidence="9">ATCC 50177 / NandII</strain>
    </source>
</reference>
<dbReference type="CDD" id="cd06145">
    <property type="entry name" value="REX1_like"/>
    <property type="match status" value="1"/>
</dbReference>
<accession>A0A196SM70</accession>
<evidence type="ECO:0000256" key="2">
    <source>
        <dbReference type="ARBA" id="ARBA00006357"/>
    </source>
</evidence>
<dbReference type="Pfam" id="PF00929">
    <property type="entry name" value="RNase_T"/>
    <property type="match status" value="1"/>
</dbReference>
<comment type="subcellular location">
    <subcellularLocation>
        <location evidence="1">Nucleus</location>
    </subcellularLocation>
</comment>
<gene>
    <name evidence="8" type="ORF">AV274_0938</name>
</gene>
<dbReference type="GO" id="GO:0003676">
    <property type="term" value="F:nucleic acid binding"/>
    <property type="evidence" value="ECO:0007669"/>
    <property type="project" value="InterPro"/>
</dbReference>
<name>A0A196SM70_BLAHN</name>
<protein>
    <submittedName>
        <fullName evidence="8">RNA exonuclease 1</fullName>
    </submittedName>
</protein>
<evidence type="ECO:0000256" key="3">
    <source>
        <dbReference type="ARBA" id="ARBA00022722"/>
    </source>
</evidence>
<dbReference type="GO" id="GO:0005634">
    <property type="term" value="C:nucleus"/>
    <property type="evidence" value="ECO:0007669"/>
    <property type="project" value="UniProtKB-SubCell"/>
</dbReference>
<comment type="caution">
    <text evidence="8">The sequence shown here is derived from an EMBL/GenBank/DDBJ whole genome shotgun (WGS) entry which is preliminary data.</text>
</comment>
<sequence>MSESDPKDKQNTNLMPYCDINEKIIARLVKRNSGISILDVRNFILWLFSLDAVPPTWIFVGNKPQLNNVTLFIANEEDVTDLDEVLSQKTLVHSIPVRKTPLPSLWDQYLLYGIQRQKRSHDEMAKASQDEPHASYLSLCLTEEELENNNYMVIKSADHRRQLEAEGFRVIDFPREAYPTGSEEASCLIALDCEMVETKGGRDELARVSVVSREAVLYDAYVLPEGEVTDYRTPYSGITADILKECSNHFAQVQEEVVRLLSARPSILVGHSLENDLSVLKIVHTRVIDTAVRFVHPTAGFKHALRYLTSNYLARSIQTKNGGHDSVEDARAALDLAMVFAQGGEAFRRSFEEAKPYASRRNCLLGQIAQTNPKARIVCLGWNDYVMSVSQSSRVGDMMMMNSYQSGVNKLKAIARSPNPAKFVYVHGVEYHFAEINSGKEKKERKENTLSLEELLTSYDASFSNSLLCVLLMKKSFSEDAVAGQLLVHMHSDHA</sequence>
<keyword evidence="9" id="KW-1185">Reference proteome</keyword>
<dbReference type="STRING" id="478820.A0A196SM70"/>
<evidence type="ECO:0000259" key="7">
    <source>
        <dbReference type="SMART" id="SM00479"/>
    </source>
</evidence>
<dbReference type="InterPro" id="IPR034922">
    <property type="entry name" value="REX1-like_exo"/>
</dbReference>
<dbReference type="Proteomes" id="UP000078348">
    <property type="component" value="Unassembled WGS sequence"/>
</dbReference>
<keyword evidence="6" id="KW-0539">Nucleus</keyword>
<evidence type="ECO:0000313" key="9">
    <source>
        <dbReference type="Proteomes" id="UP000078348"/>
    </source>
</evidence>
<dbReference type="EMBL" id="LXWW01000035">
    <property type="protein sequence ID" value="OAO17312.1"/>
    <property type="molecule type" value="Genomic_DNA"/>
</dbReference>
<dbReference type="InterPro" id="IPR013520">
    <property type="entry name" value="Ribonucl_H"/>
</dbReference>
<dbReference type="PANTHER" id="PTHR12801">
    <property type="entry name" value="RNA EXONUCLEASE REXO1 / RECO3 FAMILY MEMBER-RELATED"/>
    <property type="match status" value="1"/>
</dbReference>
<organism evidence="8 9">
    <name type="scientific">Blastocystis sp. subtype 1 (strain ATCC 50177 / NandII)</name>
    <dbReference type="NCBI Taxonomy" id="478820"/>
    <lineage>
        <taxon>Eukaryota</taxon>
        <taxon>Sar</taxon>
        <taxon>Stramenopiles</taxon>
        <taxon>Bigyra</taxon>
        <taxon>Opalozoa</taxon>
        <taxon>Opalinata</taxon>
        <taxon>Blastocystidae</taxon>
        <taxon>Blastocystis</taxon>
    </lineage>
</organism>
<dbReference type="InterPro" id="IPR047021">
    <property type="entry name" value="REXO1/3/4-like"/>
</dbReference>
<evidence type="ECO:0000256" key="5">
    <source>
        <dbReference type="ARBA" id="ARBA00022839"/>
    </source>
</evidence>
<dbReference type="GO" id="GO:0004527">
    <property type="term" value="F:exonuclease activity"/>
    <property type="evidence" value="ECO:0007669"/>
    <property type="project" value="UniProtKB-KW"/>
</dbReference>
<dbReference type="OrthoDB" id="206335at2759"/>
<comment type="similarity">
    <text evidence="2">Belongs to the REXO1/REXO3 family.</text>
</comment>
<evidence type="ECO:0000256" key="1">
    <source>
        <dbReference type="ARBA" id="ARBA00004123"/>
    </source>
</evidence>
<dbReference type="PANTHER" id="PTHR12801:SF115">
    <property type="entry name" value="FI18136P1-RELATED"/>
    <property type="match status" value="1"/>
</dbReference>
<evidence type="ECO:0000256" key="6">
    <source>
        <dbReference type="ARBA" id="ARBA00023242"/>
    </source>
</evidence>
<keyword evidence="5 8" id="KW-0269">Exonuclease</keyword>
<keyword evidence="3" id="KW-0540">Nuclease</keyword>
<dbReference type="InterPro" id="IPR036397">
    <property type="entry name" value="RNaseH_sf"/>
</dbReference>
<dbReference type="FunFam" id="3.30.420.10:FF:000031">
    <property type="entry name" value="RNA exonuclease 1"/>
    <property type="match status" value="1"/>
</dbReference>
<evidence type="ECO:0000313" key="8">
    <source>
        <dbReference type="EMBL" id="OAO17312.1"/>
    </source>
</evidence>
<keyword evidence="4" id="KW-0378">Hydrolase</keyword>
<dbReference type="InterPro" id="IPR012337">
    <property type="entry name" value="RNaseH-like_sf"/>
</dbReference>